<name>A0A199W2S9_ANACO</name>
<gene>
    <name evidence="2" type="ORF">ACMD2_00282</name>
</gene>
<reference evidence="2 3" key="1">
    <citation type="journal article" date="2016" name="DNA Res.">
        <title>The draft genome of MD-2 pineapple using hybrid error correction of long reads.</title>
        <authorList>
            <person name="Redwan R.M."/>
            <person name="Saidin A."/>
            <person name="Kumar S.V."/>
        </authorList>
    </citation>
    <scope>NUCLEOTIDE SEQUENCE [LARGE SCALE GENOMIC DNA]</scope>
    <source>
        <strain evidence="3">cv. MD2</strain>
        <tissue evidence="2">Leaf</tissue>
    </source>
</reference>
<dbReference type="Proteomes" id="UP000092600">
    <property type="component" value="Unassembled WGS sequence"/>
</dbReference>
<sequence>MPLTRRLSPTPSRGSENVSISSPGGLNEAAVLEGSDLFTLRENDPRLSGETVKLSGEAEAAVREYIGEIRADHELEFNNRLGEALTVAKEALSSLKKRFQFLKGDLKPDSGGNLRRIIFVCILTHNIIKGLEDD</sequence>
<dbReference type="EMBL" id="LSRQ01000333">
    <property type="protein sequence ID" value="OAY83508.1"/>
    <property type="molecule type" value="Genomic_DNA"/>
</dbReference>
<dbReference type="STRING" id="4615.A0A199W2S9"/>
<comment type="caution">
    <text evidence="2">The sequence shown here is derived from an EMBL/GenBank/DDBJ whole genome shotgun (WGS) entry which is preliminary data.</text>
</comment>
<evidence type="ECO:0000313" key="2">
    <source>
        <dbReference type="EMBL" id="OAY83508.1"/>
    </source>
</evidence>
<evidence type="ECO:0000313" key="3">
    <source>
        <dbReference type="Proteomes" id="UP000092600"/>
    </source>
</evidence>
<evidence type="ECO:0008006" key="4">
    <source>
        <dbReference type="Google" id="ProtNLM"/>
    </source>
</evidence>
<dbReference type="AlphaFoldDB" id="A0A199W2S9"/>
<accession>A0A199W2S9</accession>
<organism evidence="2 3">
    <name type="scientific">Ananas comosus</name>
    <name type="common">Pineapple</name>
    <name type="synonym">Ananas ananas</name>
    <dbReference type="NCBI Taxonomy" id="4615"/>
    <lineage>
        <taxon>Eukaryota</taxon>
        <taxon>Viridiplantae</taxon>
        <taxon>Streptophyta</taxon>
        <taxon>Embryophyta</taxon>
        <taxon>Tracheophyta</taxon>
        <taxon>Spermatophyta</taxon>
        <taxon>Magnoliopsida</taxon>
        <taxon>Liliopsida</taxon>
        <taxon>Poales</taxon>
        <taxon>Bromeliaceae</taxon>
        <taxon>Bromelioideae</taxon>
        <taxon>Ananas</taxon>
    </lineage>
</organism>
<protein>
    <recommendedName>
        <fullName evidence="4">DDE Tnp4 domain-containing protein</fullName>
    </recommendedName>
</protein>
<proteinExistence type="predicted"/>
<feature type="non-terminal residue" evidence="2">
    <location>
        <position position="134"/>
    </location>
</feature>
<feature type="region of interest" description="Disordered" evidence="1">
    <location>
        <begin position="1"/>
        <end position="25"/>
    </location>
</feature>
<feature type="compositionally biased region" description="Polar residues" evidence="1">
    <location>
        <begin position="7"/>
        <end position="24"/>
    </location>
</feature>
<evidence type="ECO:0000256" key="1">
    <source>
        <dbReference type="SAM" id="MobiDB-lite"/>
    </source>
</evidence>